<evidence type="ECO:0000313" key="3">
    <source>
        <dbReference type="Proteomes" id="UP000299102"/>
    </source>
</evidence>
<sequence>MLMGYSRDMEVVVRYTGRSRKVTLKCYIQDPDEVPFSANLHCRFVNESCSGPPSPPAPHDPHPSAPSPSPSVHYLVHQISYSFPRGRRRNGDSSGVCLWAAMNT</sequence>
<name>A0A4C1XDA7_EUMVA</name>
<keyword evidence="3" id="KW-1185">Reference proteome</keyword>
<dbReference type="EMBL" id="BGZK01000784">
    <property type="protein sequence ID" value="GBP60287.1"/>
    <property type="molecule type" value="Genomic_DNA"/>
</dbReference>
<organism evidence="2 3">
    <name type="scientific">Eumeta variegata</name>
    <name type="common">Bagworm moth</name>
    <name type="synonym">Eumeta japonica</name>
    <dbReference type="NCBI Taxonomy" id="151549"/>
    <lineage>
        <taxon>Eukaryota</taxon>
        <taxon>Metazoa</taxon>
        <taxon>Ecdysozoa</taxon>
        <taxon>Arthropoda</taxon>
        <taxon>Hexapoda</taxon>
        <taxon>Insecta</taxon>
        <taxon>Pterygota</taxon>
        <taxon>Neoptera</taxon>
        <taxon>Endopterygota</taxon>
        <taxon>Lepidoptera</taxon>
        <taxon>Glossata</taxon>
        <taxon>Ditrysia</taxon>
        <taxon>Tineoidea</taxon>
        <taxon>Psychidae</taxon>
        <taxon>Oiketicinae</taxon>
        <taxon>Eumeta</taxon>
    </lineage>
</organism>
<comment type="caution">
    <text evidence="2">The sequence shown here is derived from an EMBL/GenBank/DDBJ whole genome shotgun (WGS) entry which is preliminary data.</text>
</comment>
<accession>A0A4C1XDA7</accession>
<dbReference type="AlphaFoldDB" id="A0A4C1XDA7"/>
<dbReference type="Proteomes" id="UP000299102">
    <property type="component" value="Unassembled WGS sequence"/>
</dbReference>
<evidence type="ECO:0000313" key="2">
    <source>
        <dbReference type="EMBL" id="GBP60287.1"/>
    </source>
</evidence>
<evidence type="ECO:0000256" key="1">
    <source>
        <dbReference type="SAM" id="MobiDB-lite"/>
    </source>
</evidence>
<reference evidence="2 3" key="1">
    <citation type="journal article" date="2019" name="Commun. Biol.">
        <title>The bagworm genome reveals a unique fibroin gene that provides high tensile strength.</title>
        <authorList>
            <person name="Kono N."/>
            <person name="Nakamura H."/>
            <person name="Ohtoshi R."/>
            <person name="Tomita M."/>
            <person name="Numata K."/>
            <person name="Arakawa K."/>
        </authorList>
    </citation>
    <scope>NUCLEOTIDE SEQUENCE [LARGE SCALE GENOMIC DNA]</scope>
</reference>
<protein>
    <submittedName>
        <fullName evidence="2">Uncharacterized protein</fullName>
    </submittedName>
</protein>
<gene>
    <name evidence="2" type="ORF">EVAR_91569_1</name>
</gene>
<feature type="compositionally biased region" description="Pro residues" evidence="1">
    <location>
        <begin position="52"/>
        <end position="69"/>
    </location>
</feature>
<feature type="region of interest" description="Disordered" evidence="1">
    <location>
        <begin position="49"/>
        <end position="71"/>
    </location>
</feature>
<proteinExistence type="predicted"/>